<dbReference type="InterPro" id="IPR050541">
    <property type="entry name" value="LRR_TM_domain-containing"/>
</dbReference>
<dbReference type="GeneTree" id="ENSGT00940000160967"/>
<dbReference type="STRING" id="41447.ENSSDUP00000022613"/>
<dbReference type="OMA" id="AHNEIRV"/>
<dbReference type="PROSITE" id="PS50835">
    <property type="entry name" value="IG_LIKE"/>
    <property type="match status" value="1"/>
</dbReference>
<evidence type="ECO:0000313" key="5">
    <source>
        <dbReference type="Ensembl" id="ENSSDUP00000022613.1"/>
    </source>
</evidence>
<dbReference type="Proteomes" id="UP000261420">
    <property type="component" value="Unplaced"/>
</dbReference>
<dbReference type="InterPro" id="IPR000483">
    <property type="entry name" value="Cys-rich_flank_reg_C"/>
</dbReference>
<dbReference type="PANTHER" id="PTHR24369">
    <property type="entry name" value="ANTIGEN BSP, PUTATIVE-RELATED"/>
    <property type="match status" value="1"/>
</dbReference>
<organism evidence="5 6">
    <name type="scientific">Seriola dumerili</name>
    <name type="common">Greater amberjack</name>
    <name type="synonym">Caranx dumerili</name>
    <dbReference type="NCBI Taxonomy" id="41447"/>
    <lineage>
        <taxon>Eukaryota</taxon>
        <taxon>Metazoa</taxon>
        <taxon>Chordata</taxon>
        <taxon>Craniata</taxon>
        <taxon>Vertebrata</taxon>
        <taxon>Euteleostomi</taxon>
        <taxon>Actinopterygii</taxon>
        <taxon>Neopterygii</taxon>
        <taxon>Teleostei</taxon>
        <taxon>Neoteleostei</taxon>
        <taxon>Acanthomorphata</taxon>
        <taxon>Carangaria</taxon>
        <taxon>Carangiformes</taxon>
        <taxon>Carangidae</taxon>
        <taxon>Seriola</taxon>
    </lineage>
</organism>
<reference evidence="5" key="1">
    <citation type="submission" date="2025-08" db="UniProtKB">
        <authorList>
            <consortium name="Ensembl"/>
        </authorList>
    </citation>
    <scope>IDENTIFICATION</scope>
</reference>
<dbReference type="Pfam" id="PF13855">
    <property type="entry name" value="LRR_8"/>
    <property type="match status" value="1"/>
</dbReference>
<feature type="domain" description="Ig-like" evidence="4">
    <location>
        <begin position="203"/>
        <end position="240"/>
    </location>
</feature>
<evidence type="ECO:0000256" key="3">
    <source>
        <dbReference type="ARBA" id="ARBA00022737"/>
    </source>
</evidence>
<evidence type="ECO:0000259" key="4">
    <source>
        <dbReference type="PROSITE" id="PS50835"/>
    </source>
</evidence>
<dbReference type="AlphaFoldDB" id="A0A3B4UVX2"/>
<keyword evidence="3" id="KW-0677">Repeat</keyword>
<keyword evidence="6" id="KW-1185">Reference proteome</keyword>
<dbReference type="SMART" id="SM00369">
    <property type="entry name" value="LRR_TYP"/>
    <property type="match status" value="3"/>
</dbReference>
<keyword evidence="1" id="KW-0433">Leucine-rich repeat</keyword>
<proteinExistence type="predicted"/>
<accession>A0A3B4UVX2</accession>
<evidence type="ECO:0000313" key="6">
    <source>
        <dbReference type="Proteomes" id="UP000261420"/>
    </source>
</evidence>
<protein>
    <recommendedName>
        <fullName evidence="4">Ig-like domain-containing protein</fullName>
    </recommendedName>
</protein>
<sequence length="261" mass="29125">MFHARPCVEVFLQRGTFDTLCFTLWIATVFTTGLGCPELCTCSDKYGRHFAECSYKDIAEVPDGFPSNVTTVSLSANKISLIPLGSFDNNLTALHLLKMNNNEMAHLPRNAFSNLKELRSLRLNSNKFITIAEGTFDGLVSLSHLQIYSNPFACTCSLNWLRAWISLFNTMSVAEQDLIICASPEKLKGEVIGKLPESRCTSPNVTIRTEPNIHNTTLYEANTLILTCDFKGNPKPLVMWNILMCALFLICDRLCTQQPSA</sequence>
<reference evidence="5" key="2">
    <citation type="submission" date="2025-09" db="UniProtKB">
        <authorList>
            <consortium name="Ensembl"/>
        </authorList>
    </citation>
    <scope>IDENTIFICATION</scope>
</reference>
<dbReference type="InterPro" id="IPR001611">
    <property type="entry name" value="Leu-rich_rpt"/>
</dbReference>
<dbReference type="InterPro" id="IPR003591">
    <property type="entry name" value="Leu-rich_rpt_typical-subtyp"/>
</dbReference>
<dbReference type="PANTHER" id="PTHR24369:SF210">
    <property type="entry name" value="CHAOPTIN-RELATED"/>
    <property type="match status" value="1"/>
</dbReference>
<name>A0A3B4UVX2_SERDU</name>
<dbReference type="InterPro" id="IPR007110">
    <property type="entry name" value="Ig-like_dom"/>
</dbReference>
<dbReference type="GO" id="GO:0005886">
    <property type="term" value="C:plasma membrane"/>
    <property type="evidence" value="ECO:0007669"/>
    <property type="project" value="TreeGrafter"/>
</dbReference>
<dbReference type="Ensembl" id="ENSSDUT00000023028.1">
    <property type="protein sequence ID" value="ENSSDUP00000022613.1"/>
    <property type="gene ID" value="ENSSDUG00000016457.1"/>
</dbReference>
<keyword evidence="2" id="KW-0732">Signal</keyword>
<dbReference type="SUPFAM" id="SSF52058">
    <property type="entry name" value="L domain-like"/>
    <property type="match status" value="1"/>
</dbReference>
<evidence type="ECO:0000256" key="1">
    <source>
        <dbReference type="ARBA" id="ARBA00022614"/>
    </source>
</evidence>
<dbReference type="Gene3D" id="3.80.10.10">
    <property type="entry name" value="Ribonuclease Inhibitor"/>
    <property type="match status" value="1"/>
</dbReference>
<evidence type="ECO:0000256" key="2">
    <source>
        <dbReference type="ARBA" id="ARBA00022729"/>
    </source>
</evidence>
<dbReference type="InterPro" id="IPR032675">
    <property type="entry name" value="LRR_dom_sf"/>
</dbReference>
<dbReference type="SMART" id="SM00082">
    <property type="entry name" value="LRRCT"/>
    <property type="match status" value="1"/>
</dbReference>